<dbReference type="Pfam" id="PF02661">
    <property type="entry name" value="Fic"/>
    <property type="match status" value="1"/>
</dbReference>
<sequence>MGPNKDREFLVHFICESDAIERIEDDPTLIRTQLRNKNIRGHVGAFNYLRACAEKRELVTADMIKKVQRLIVSEQPKKGAHKLAKGDRGHWRTRNVWVGGRLCEDPIFVASYMLAHVANIAHWQKTFHNNGAKENIEIIARLHLQFLIIHPFIDGNGRTSRALAYYLYIFAGLPPLVFTAHDRYETYYPCFADPQDPSAMKNYFLTRSALVTL</sequence>
<reference evidence="4 5" key="1">
    <citation type="journal article" date="2016" name="Nat. Commun.">
        <title>Thousands of microbial genomes shed light on interconnected biogeochemical processes in an aquifer system.</title>
        <authorList>
            <person name="Anantharaman K."/>
            <person name="Brown C.T."/>
            <person name="Hug L.A."/>
            <person name="Sharon I."/>
            <person name="Castelle C.J."/>
            <person name="Probst A.J."/>
            <person name="Thomas B.C."/>
            <person name="Singh A."/>
            <person name="Wilkins M.J."/>
            <person name="Karaoz U."/>
            <person name="Brodie E.L."/>
            <person name="Williams K.H."/>
            <person name="Hubbard S.S."/>
            <person name="Banfield J.F."/>
        </authorList>
    </citation>
    <scope>NUCLEOTIDE SEQUENCE [LARGE SCALE GENOMIC DNA]</scope>
</reference>
<dbReference type="PANTHER" id="PTHR13504">
    <property type="entry name" value="FIDO DOMAIN-CONTAINING PROTEIN DDB_G0283145"/>
    <property type="match status" value="1"/>
</dbReference>
<name>A0A1G2DTT2_9BACT</name>
<evidence type="ECO:0000256" key="2">
    <source>
        <dbReference type="PIRSR" id="PIRSR640198-2"/>
    </source>
</evidence>
<evidence type="ECO:0000313" key="5">
    <source>
        <dbReference type="Proteomes" id="UP000178106"/>
    </source>
</evidence>
<dbReference type="GO" id="GO:0005524">
    <property type="term" value="F:ATP binding"/>
    <property type="evidence" value="ECO:0007669"/>
    <property type="project" value="UniProtKB-KW"/>
</dbReference>
<dbReference type="InterPro" id="IPR003812">
    <property type="entry name" value="Fido"/>
</dbReference>
<comment type="caution">
    <text evidence="4">The sequence shown here is derived from an EMBL/GenBank/DDBJ whole genome shotgun (WGS) entry which is preliminary data.</text>
</comment>
<feature type="domain" description="Fido" evidence="3">
    <location>
        <begin position="59"/>
        <end position="206"/>
    </location>
</feature>
<protein>
    <recommendedName>
        <fullName evidence="3">Fido domain-containing protein</fullName>
    </recommendedName>
</protein>
<feature type="binding site" evidence="2">
    <location>
        <begin position="187"/>
        <end position="188"/>
    </location>
    <ligand>
        <name>ATP</name>
        <dbReference type="ChEBI" id="CHEBI:30616"/>
    </ligand>
</feature>
<dbReference type="Proteomes" id="UP000178106">
    <property type="component" value="Unassembled WGS sequence"/>
</dbReference>
<feature type="binding site" evidence="2">
    <location>
        <begin position="154"/>
        <end position="161"/>
    </location>
    <ligand>
        <name>ATP</name>
        <dbReference type="ChEBI" id="CHEBI:30616"/>
    </ligand>
</feature>
<evidence type="ECO:0000256" key="1">
    <source>
        <dbReference type="PIRSR" id="PIRSR640198-1"/>
    </source>
</evidence>
<dbReference type="EMBL" id="MHLU01000153">
    <property type="protein sequence ID" value="OGZ17007.1"/>
    <property type="molecule type" value="Genomic_DNA"/>
</dbReference>
<keyword evidence="2" id="KW-0547">Nucleotide-binding</keyword>
<evidence type="ECO:0000313" key="4">
    <source>
        <dbReference type="EMBL" id="OGZ17007.1"/>
    </source>
</evidence>
<proteinExistence type="predicted"/>
<dbReference type="InterPro" id="IPR036597">
    <property type="entry name" value="Fido-like_dom_sf"/>
</dbReference>
<dbReference type="Gene3D" id="1.10.3290.10">
    <property type="entry name" value="Fido-like domain"/>
    <property type="match status" value="1"/>
</dbReference>
<accession>A0A1G2DTT2</accession>
<dbReference type="AlphaFoldDB" id="A0A1G2DTT2"/>
<dbReference type="InterPro" id="IPR040198">
    <property type="entry name" value="Fido_containing"/>
</dbReference>
<organism evidence="4 5">
    <name type="scientific">Candidatus Lloydbacteria bacterium RIFOXYC12_FULL_46_25</name>
    <dbReference type="NCBI Taxonomy" id="1798670"/>
    <lineage>
        <taxon>Bacteria</taxon>
        <taxon>Candidatus Lloydiibacteriota</taxon>
    </lineage>
</organism>
<keyword evidence="2" id="KW-0067">ATP-binding</keyword>
<dbReference type="SUPFAM" id="SSF140931">
    <property type="entry name" value="Fic-like"/>
    <property type="match status" value="1"/>
</dbReference>
<feature type="active site" evidence="1">
    <location>
        <position position="150"/>
    </location>
</feature>
<dbReference type="PROSITE" id="PS51459">
    <property type="entry name" value="FIDO"/>
    <property type="match status" value="1"/>
</dbReference>
<evidence type="ECO:0000259" key="3">
    <source>
        <dbReference type="PROSITE" id="PS51459"/>
    </source>
</evidence>
<gene>
    <name evidence="4" type="ORF">A2494_00770</name>
</gene>
<dbReference type="PANTHER" id="PTHR13504:SF38">
    <property type="entry name" value="FIDO DOMAIN-CONTAINING PROTEIN"/>
    <property type="match status" value="1"/>
</dbReference>